<proteinExistence type="predicted"/>
<evidence type="ECO:0000256" key="1">
    <source>
        <dbReference type="SAM" id="MobiDB-lite"/>
    </source>
</evidence>
<dbReference type="Proteomes" id="UP000276215">
    <property type="component" value="Unassembled WGS sequence"/>
</dbReference>
<name>A0A3N4JIP2_9PEZI</name>
<feature type="compositionally biased region" description="Low complexity" evidence="1">
    <location>
        <begin position="72"/>
        <end position="88"/>
    </location>
</feature>
<keyword evidence="3" id="KW-1185">Reference proteome</keyword>
<gene>
    <name evidence="2" type="ORF">L873DRAFT_1219799</name>
</gene>
<protein>
    <submittedName>
        <fullName evidence="2">Uncharacterized protein</fullName>
    </submittedName>
</protein>
<dbReference type="EMBL" id="ML120413">
    <property type="protein sequence ID" value="RPA96591.1"/>
    <property type="molecule type" value="Genomic_DNA"/>
</dbReference>
<feature type="compositionally biased region" description="Polar residues" evidence="1">
    <location>
        <begin position="31"/>
        <end position="50"/>
    </location>
</feature>
<organism evidence="2 3">
    <name type="scientific">Choiromyces venosus 120613-1</name>
    <dbReference type="NCBI Taxonomy" id="1336337"/>
    <lineage>
        <taxon>Eukaryota</taxon>
        <taxon>Fungi</taxon>
        <taxon>Dikarya</taxon>
        <taxon>Ascomycota</taxon>
        <taxon>Pezizomycotina</taxon>
        <taxon>Pezizomycetes</taxon>
        <taxon>Pezizales</taxon>
        <taxon>Tuberaceae</taxon>
        <taxon>Choiromyces</taxon>
    </lineage>
</organism>
<feature type="compositionally biased region" description="Basic residues" evidence="1">
    <location>
        <begin position="12"/>
        <end position="21"/>
    </location>
</feature>
<evidence type="ECO:0000313" key="3">
    <source>
        <dbReference type="Proteomes" id="UP000276215"/>
    </source>
</evidence>
<sequence>MTSPNPLETTPPKKKNHRYTNHRVPPHDLTNLCQASRNTRQPSFPSINPSNLPPTSPSFIDTHNQPHHLHLQKLTTTTNTDTPYLTKSTPPPPPKKKNNTTSHLPTPPPQKCQNVTLPPPPNPYIQS</sequence>
<reference evidence="2 3" key="1">
    <citation type="journal article" date="2018" name="Nat. Ecol. Evol.">
        <title>Pezizomycetes genomes reveal the molecular basis of ectomycorrhizal truffle lifestyle.</title>
        <authorList>
            <person name="Murat C."/>
            <person name="Payen T."/>
            <person name="Noel B."/>
            <person name="Kuo A."/>
            <person name="Morin E."/>
            <person name="Chen J."/>
            <person name="Kohler A."/>
            <person name="Krizsan K."/>
            <person name="Balestrini R."/>
            <person name="Da Silva C."/>
            <person name="Montanini B."/>
            <person name="Hainaut M."/>
            <person name="Levati E."/>
            <person name="Barry K.W."/>
            <person name="Belfiori B."/>
            <person name="Cichocki N."/>
            <person name="Clum A."/>
            <person name="Dockter R.B."/>
            <person name="Fauchery L."/>
            <person name="Guy J."/>
            <person name="Iotti M."/>
            <person name="Le Tacon F."/>
            <person name="Lindquist E.A."/>
            <person name="Lipzen A."/>
            <person name="Malagnac F."/>
            <person name="Mello A."/>
            <person name="Molinier V."/>
            <person name="Miyauchi S."/>
            <person name="Poulain J."/>
            <person name="Riccioni C."/>
            <person name="Rubini A."/>
            <person name="Sitrit Y."/>
            <person name="Splivallo R."/>
            <person name="Traeger S."/>
            <person name="Wang M."/>
            <person name="Zifcakova L."/>
            <person name="Wipf D."/>
            <person name="Zambonelli A."/>
            <person name="Paolocci F."/>
            <person name="Nowrousian M."/>
            <person name="Ottonello S."/>
            <person name="Baldrian P."/>
            <person name="Spatafora J.W."/>
            <person name="Henrissat B."/>
            <person name="Nagy L.G."/>
            <person name="Aury J.M."/>
            <person name="Wincker P."/>
            <person name="Grigoriev I.V."/>
            <person name="Bonfante P."/>
            <person name="Martin F.M."/>
        </authorList>
    </citation>
    <scope>NUCLEOTIDE SEQUENCE [LARGE SCALE GENOMIC DNA]</scope>
    <source>
        <strain evidence="2 3">120613-1</strain>
    </source>
</reference>
<accession>A0A3N4JIP2</accession>
<feature type="compositionally biased region" description="Pro residues" evidence="1">
    <location>
        <begin position="117"/>
        <end position="127"/>
    </location>
</feature>
<dbReference type="AlphaFoldDB" id="A0A3N4JIP2"/>
<feature type="region of interest" description="Disordered" evidence="1">
    <location>
        <begin position="1"/>
        <end position="127"/>
    </location>
</feature>
<evidence type="ECO:0000313" key="2">
    <source>
        <dbReference type="EMBL" id="RPA96591.1"/>
    </source>
</evidence>